<organism evidence="12 13">
    <name type="scientific">Neomoorella thermoacetica</name>
    <name type="common">Clostridium thermoaceticum</name>
    <dbReference type="NCBI Taxonomy" id="1525"/>
    <lineage>
        <taxon>Bacteria</taxon>
        <taxon>Bacillati</taxon>
        <taxon>Bacillota</taxon>
        <taxon>Clostridia</taxon>
        <taxon>Neomoorellales</taxon>
        <taxon>Neomoorellaceae</taxon>
        <taxon>Neomoorella</taxon>
    </lineage>
</organism>
<dbReference type="GO" id="GO:0005997">
    <property type="term" value="P:xylulose metabolic process"/>
    <property type="evidence" value="ECO:0007669"/>
    <property type="project" value="InterPro"/>
</dbReference>
<dbReference type="Gene3D" id="3.30.420.40">
    <property type="match status" value="2"/>
</dbReference>
<dbReference type="InterPro" id="IPR018484">
    <property type="entry name" value="FGGY_N"/>
</dbReference>
<evidence type="ECO:0000259" key="11">
    <source>
        <dbReference type="Pfam" id="PF02782"/>
    </source>
</evidence>
<evidence type="ECO:0000313" key="12">
    <source>
        <dbReference type="EMBL" id="OIQ08146.1"/>
    </source>
</evidence>
<accession>A0A1J5JF30</accession>
<evidence type="ECO:0000256" key="4">
    <source>
        <dbReference type="ARBA" id="ARBA00022741"/>
    </source>
</evidence>
<evidence type="ECO:0000259" key="10">
    <source>
        <dbReference type="Pfam" id="PF00370"/>
    </source>
</evidence>
<dbReference type="GO" id="GO:0004856">
    <property type="term" value="F:D-xylulokinase activity"/>
    <property type="evidence" value="ECO:0007669"/>
    <property type="project" value="UniProtKB-EC"/>
</dbReference>
<dbReference type="SUPFAM" id="SSF53067">
    <property type="entry name" value="Actin-like ATPase domain"/>
    <property type="match status" value="2"/>
</dbReference>
<evidence type="ECO:0000256" key="2">
    <source>
        <dbReference type="ARBA" id="ARBA00022629"/>
    </source>
</evidence>
<dbReference type="InterPro" id="IPR000577">
    <property type="entry name" value="Carb_kinase_FGGY"/>
</dbReference>
<dbReference type="PANTHER" id="PTHR43095:SF5">
    <property type="entry name" value="XYLULOSE KINASE"/>
    <property type="match status" value="1"/>
</dbReference>
<evidence type="ECO:0000256" key="6">
    <source>
        <dbReference type="ARBA" id="ARBA00022840"/>
    </source>
</evidence>
<evidence type="ECO:0000256" key="9">
    <source>
        <dbReference type="RuleBase" id="RU364073"/>
    </source>
</evidence>
<keyword evidence="4 9" id="KW-0547">Nucleotide-binding</keyword>
<dbReference type="InterPro" id="IPR006000">
    <property type="entry name" value="Xylulokinase"/>
</dbReference>
<dbReference type="PANTHER" id="PTHR43095">
    <property type="entry name" value="SUGAR KINASE"/>
    <property type="match status" value="1"/>
</dbReference>
<evidence type="ECO:0000256" key="8">
    <source>
        <dbReference type="RuleBase" id="RU003733"/>
    </source>
</evidence>
<reference evidence="12 13" key="1">
    <citation type="submission" date="2016-08" db="EMBL/GenBank/DDBJ databases">
        <title>Genome-based comparison of Moorella thermoacetic strains.</title>
        <authorList>
            <person name="Poehlein A."/>
            <person name="Bengelsdorf F.R."/>
            <person name="Esser C."/>
            <person name="Duerre P."/>
            <person name="Daniel R."/>
        </authorList>
    </citation>
    <scope>NUCLEOTIDE SEQUENCE [LARGE SCALE GENOMIC DNA]</scope>
    <source>
        <strain evidence="12 13">DSM 11768</strain>
    </source>
</reference>
<name>A0A1J5JF30_NEOTH</name>
<dbReference type="InterPro" id="IPR018485">
    <property type="entry name" value="FGGY_C"/>
</dbReference>
<protein>
    <recommendedName>
        <fullName evidence="9">Xylulose kinase</fullName>
        <shortName evidence="9">Xylulokinase</shortName>
        <ecNumber evidence="9">2.7.1.17</ecNumber>
    </recommendedName>
</protein>
<evidence type="ECO:0000313" key="13">
    <source>
        <dbReference type="Proteomes" id="UP000182743"/>
    </source>
</evidence>
<dbReference type="Pfam" id="PF00370">
    <property type="entry name" value="FGGY_N"/>
    <property type="match status" value="1"/>
</dbReference>
<keyword evidence="5 8" id="KW-0418">Kinase</keyword>
<evidence type="ECO:0000256" key="1">
    <source>
        <dbReference type="ARBA" id="ARBA00009156"/>
    </source>
</evidence>
<dbReference type="RefSeq" id="WP_071521311.1">
    <property type="nucleotide sequence ID" value="NZ_MIHH01000015.1"/>
</dbReference>
<gene>
    <name evidence="12" type="primary">xylB_2</name>
    <name evidence="9" type="synonym">xylB</name>
    <name evidence="12" type="ORF">MOOR_22210</name>
</gene>
<dbReference type="EC" id="2.7.1.17" evidence="9"/>
<feature type="domain" description="Carbohydrate kinase FGGY C-terminal" evidence="11">
    <location>
        <begin position="261"/>
        <end position="449"/>
    </location>
</feature>
<dbReference type="InterPro" id="IPR018483">
    <property type="entry name" value="Carb_kinase_FGGY_CS"/>
</dbReference>
<dbReference type="Proteomes" id="UP000182743">
    <property type="component" value="Unassembled WGS sequence"/>
</dbReference>
<proteinExistence type="inferred from homology"/>
<sequence length="510" mass="56076">MTRYLLGIDIGTTNVKAVLFDLEGNAIAQARAEYPTYFPAAGWAEQDPELWWQATTAITRSVVSEGRINPEKIAAIGVSSQAPTMLPVTERGEPLRHALIWMDRRSEELCDYLRREIGDEEILKVTGNRIDPYYMLPKFLWFKKYEPQLLARTHKVLQANGYVNYKLTGRFSIDKAHASLTQVYDVSTGRLALELCEKVGLASELMPELYDGTTVIGVVNKDAAAVTGLAAGTPVVAGTVDGAAAALETGVTGPGEAVEMSGTSTVVLLGADSLKRSNKLISMYHALEGRYLVIGAASSTGASLKWFRDQFGSMERLAAKELKIDAYDLMNFEAERVEPGAGKVIFLPYMMGERSPIWDTYARGVFIGLTLNTTRGQMIRSIMEGAAFALYHNLQEATALGLEVKELRCVGGGALSNLWLKIKASVTNLPVVVPETSLGAPFGDALLAGTGIGIYQDVEALAKKYVRFKQRIEPDKEWHALYQELYDVYCSIYNHIRDDLFNLAKIKIGH</sequence>
<evidence type="ECO:0000256" key="5">
    <source>
        <dbReference type="ARBA" id="ARBA00022777"/>
    </source>
</evidence>
<dbReference type="GO" id="GO:0042732">
    <property type="term" value="P:D-xylose metabolic process"/>
    <property type="evidence" value="ECO:0007669"/>
    <property type="project" value="UniProtKB-KW"/>
</dbReference>
<dbReference type="NCBIfam" id="TIGR01312">
    <property type="entry name" value="XylB"/>
    <property type="match status" value="1"/>
</dbReference>
<dbReference type="PIRSF" id="PIRSF000538">
    <property type="entry name" value="GlpK"/>
    <property type="match status" value="1"/>
</dbReference>
<comment type="catalytic activity">
    <reaction evidence="9">
        <text>D-xylulose + ATP = D-xylulose 5-phosphate + ADP + H(+)</text>
        <dbReference type="Rhea" id="RHEA:10964"/>
        <dbReference type="ChEBI" id="CHEBI:15378"/>
        <dbReference type="ChEBI" id="CHEBI:17140"/>
        <dbReference type="ChEBI" id="CHEBI:30616"/>
        <dbReference type="ChEBI" id="CHEBI:57737"/>
        <dbReference type="ChEBI" id="CHEBI:456216"/>
        <dbReference type="EC" id="2.7.1.17"/>
    </reaction>
</comment>
<dbReference type="EMBL" id="MIHH01000015">
    <property type="protein sequence ID" value="OIQ08146.1"/>
    <property type="molecule type" value="Genomic_DNA"/>
</dbReference>
<dbReference type="GO" id="GO:0005524">
    <property type="term" value="F:ATP binding"/>
    <property type="evidence" value="ECO:0007669"/>
    <property type="project" value="UniProtKB-KW"/>
</dbReference>
<evidence type="ECO:0000256" key="3">
    <source>
        <dbReference type="ARBA" id="ARBA00022679"/>
    </source>
</evidence>
<dbReference type="Pfam" id="PF02782">
    <property type="entry name" value="FGGY_C"/>
    <property type="match status" value="1"/>
</dbReference>
<comment type="caution">
    <text evidence="12">The sequence shown here is derived from an EMBL/GenBank/DDBJ whole genome shotgun (WGS) entry which is preliminary data.</text>
</comment>
<dbReference type="InterPro" id="IPR050406">
    <property type="entry name" value="FGGY_Carb_Kinase"/>
</dbReference>
<dbReference type="InterPro" id="IPR043129">
    <property type="entry name" value="ATPase_NBD"/>
</dbReference>
<dbReference type="CDD" id="cd07804">
    <property type="entry name" value="ASKHA_NBD_FGGY_RrXK-like"/>
    <property type="match status" value="1"/>
</dbReference>
<keyword evidence="2 9" id="KW-0859">Xylose metabolism</keyword>
<feature type="domain" description="Carbohydrate kinase FGGY N-terminal" evidence="10">
    <location>
        <begin position="4"/>
        <end position="247"/>
    </location>
</feature>
<keyword evidence="7 9" id="KW-0119">Carbohydrate metabolism</keyword>
<evidence type="ECO:0000256" key="7">
    <source>
        <dbReference type="ARBA" id="ARBA00023277"/>
    </source>
</evidence>
<dbReference type="PROSITE" id="PS00445">
    <property type="entry name" value="FGGY_KINASES_2"/>
    <property type="match status" value="1"/>
</dbReference>
<comment type="similarity">
    <text evidence="1 8">Belongs to the FGGY kinase family.</text>
</comment>
<keyword evidence="3 8" id="KW-0808">Transferase</keyword>
<keyword evidence="6 9" id="KW-0067">ATP-binding</keyword>
<dbReference type="AlphaFoldDB" id="A0A1J5JF30"/>